<evidence type="ECO:0000313" key="2">
    <source>
        <dbReference type="EMBL" id="ENN77684.1"/>
    </source>
</evidence>
<accession>N6TBN1</accession>
<evidence type="ECO:0000256" key="1">
    <source>
        <dbReference type="SAM" id="MobiDB-lite"/>
    </source>
</evidence>
<dbReference type="InterPro" id="IPR011989">
    <property type="entry name" value="ARM-like"/>
</dbReference>
<gene>
    <name evidence="2" type="ORF">YQE_05834</name>
</gene>
<dbReference type="InterPro" id="IPR051177">
    <property type="entry name" value="CIK-Related_Protein"/>
</dbReference>
<dbReference type="PANTHER" id="PTHR12984">
    <property type="entry name" value="SCY1-RELATED S/T PROTEIN KINASE-LIKE"/>
    <property type="match status" value="1"/>
</dbReference>
<dbReference type="Gene3D" id="1.25.10.10">
    <property type="entry name" value="Leucine-rich Repeat Variant"/>
    <property type="match status" value="1"/>
</dbReference>
<dbReference type="InterPro" id="IPR016024">
    <property type="entry name" value="ARM-type_fold"/>
</dbReference>
<feature type="compositionally biased region" description="Low complexity" evidence="1">
    <location>
        <begin position="432"/>
        <end position="448"/>
    </location>
</feature>
<reference evidence="2" key="1">
    <citation type="journal article" date="2013" name="Genome Biol.">
        <title>Draft genome of the mountain pine beetle, Dendroctonus ponderosae Hopkins, a major forest pest.</title>
        <authorList>
            <person name="Keeling C.I."/>
            <person name="Yuen M.M."/>
            <person name="Liao N.Y."/>
            <person name="Docking T.R."/>
            <person name="Chan S.K."/>
            <person name="Taylor G.A."/>
            <person name="Palmquist D.L."/>
            <person name="Jackman S.D."/>
            <person name="Nguyen A."/>
            <person name="Li M."/>
            <person name="Henderson H."/>
            <person name="Janes J.K."/>
            <person name="Zhao Y."/>
            <person name="Pandoh P."/>
            <person name="Moore R."/>
            <person name="Sperling F.A."/>
            <person name="Huber D.P."/>
            <person name="Birol I."/>
            <person name="Jones S.J."/>
            <person name="Bohlmann J."/>
        </authorList>
    </citation>
    <scope>NUCLEOTIDE SEQUENCE</scope>
</reference>
<feature type="non-terminal residue" evidence="2">
    <location>
        <position position="1"/>
    </location>
</feature>
<feature type="compositionally biased region" description="Polar residues" evidence="1">
    <location>
        <begin position="555"/>
        <end position="567"/>
    </location>
</feature>
<dbReference type="SUPFAM" id="SSF48371">
    <property type="entry name" value="ARM repeat"/>
    <property type="match status" value="1"/>
</dbReference>
<feature type="region of interest" description="Disordered" evidence="1">
    <location>
        <begin position="551"/>
        <end position="598"/>
    </location>
</feature>
<dbReference type="AlphaFoldDB" id="N6TBN1"/>
<protein>
    <submittedName>
        <fullName evidence="2">Uncharacterized protein</fullName>
    </submittedName>
</protein>
<organism evidence="2">
    <name type="scientific">Dendroctonus ponderosae</name>
    <name type="common">Mountain pine beetle</name>
    <dbReference type="NCBI Taxonomy" id="77166"/>
    <lineage>
        <taxon>Eukaryota</taxon>
        <taxon>Metazoa</taxon>
        <taxon>Ecdysozoa</taxon>
        <taxon>Arthropoda</taxon>
        <taxon>Hexapoda</taxon>
        <taxon>Insecta</taxon>
        <taxon>Pterygota</taxon>
        <taxon>Neoptera</taxon>
        <taxon>Endopterygota</taxon>
        <taxon>Coleoptera</taxon>
        <taxon>Polyphaga</taxon>
        <taxon>Cucujiformia</taxon>
        <taxon>Curculionidae</taxon>
        <taxon>Scolytinae</taxon>
        <taxon>Dendroctonus</taxon>
    </lineage>
</organism>
<dbReference type="OrthoDB" id="447103at2759"/>
<sequence length="622" mass="68000">MGSVPRAAASAERFKKLGKGLQSRGSALISPVQLQTLFTELVGLSPQSRPNPADIITRCRKLGGYFKNDLVDTLLFLEEIQIKDKNEKNRFFSNLTPHLDNFADNICKHKILPQLITAFEYGDAGSAVLAPMFKVLGKLLDETEYQKKIVPCVVKLFGSNDRATRSRLLQQLEHFIGHLQPGTVNEQIFPQIAHGFLDTNPTIREQTVKSVIHLAAKLNYNNLNLEVMRHFARLQSSDDQGGIRTNTTICLGKIAHHLHPAMRQKHKSKRAISRGFGNGSHATILSTNRSVSKSAARFMHVGSGPGEVSQRLGVPHHQGLLGKAGKSLRRPQPEGEHGYGSGWVNSRAFSTDPFAEADVNTATPSLGNAAATWAGWAVTAVTAKFYRSQSDTVKSMNTFANKILNKPGSLGSTKPQRFARFHLIFSLTEQPSSSSISTTTSSVTSMTSLEHEEGSRGNESVSDYDYDHWGDNDNWGDMETGGQMASSSGSGGITGTQSDPTSPPSGSAGAKVIDGWDNEEWGSLEEEAVRLSPETLWNLLISIVIQQHGGDADLTSPSDAWSPSDTTPIIPPKDNGKSRKQPHGWDDTEFEPIDENSSISKETFNFSQKSVKLWRIFPLAVV</sequence>
<proteinExistence type="predicted"/>
<dbReference type="PANTHER" id="PTHR12984:SF3">
    <property type="entry name" value="N-TERMINAL KINASE-LIKE PROTEIN"/>
    <property type="match status" value="1"/>
</dbReference>
<name>N6TBN1_DENPD</name>
<feature type="region of interest" description="Disordered" evidence="1">
    <location>
        <begin position="321"/>
        <end position="342"/>
    </location>
</feature>
<feature type="region of interest" description="Disordered" evidence="1">
    <location>
        <begin position="432"/>
        <end position="513"/>
    </location>
</feature>
<dbReference type="EMBL" id="KB740940">
    <property type="protein sequence ID" value="ENN77684.1"/>
    <property type="molecule type" value="Genomic_DNA"/>
</dbReference>